<keyword evidence="2" id="KW-1133">Transmembrane helix</keyword>
<keyword evidence="2" id="KW-0812">Transmembrane</keyword>
<name>B8G5Q5_CHLAD</name>
<proteinExistence type="predicted"/>
<gene>
    <name evidence="3" type="ordered locus">Cagg_0845</name>
</gene>
<feature type="compositionally biased region" description="Pro residues" evidence="1">
    <location>
        <begin position="207"/>
        <end position="239"/>
    </location>
</feature>
<dbReference type="PRINTS" id="PR01217">
    <property type="entry name" value="PRICHEXTENSN"/>
</dbReference>
<evidence type="ECO:0000256" key="1">
    <source>
        <dbReference type="SAM" id="MobiDB-lite"/>
    </source>
</evidence>
<dbReference type="AlphaFoldDB" id="B8G5Q5"/>
<feature type="region of interest" description="Disordered" evidence="1">
    <location>
        <begin position="207"/>
        <end position="314"/>
    </location>
</feature>
<accession>B8G5Q5</accession>
<dbReference type="STRING" id="326427.Cagg_0845"/>
<reference evidence="3" key="1">
    <citation type="submission" date="2008-12" db="EMBL/GenBank/DDBJ databases">
        <title>Complete sequence of Chloroflexus aggregans DSM 9485.</title>
        <authorList>
            <consortium name="US DOE Joint Genome Institute"/>
            <person name="Lucas S."/>
            <person name="Copeland A."/>
            <person name="Lapidus A."/>
            <person name="Glavina del Rio T."/>
            <person name="Dalin E."/>
            <person name="Tice H."/>
            <person name="Pitluck S."/>
            <person name="Foster B."/>
            <person name="Larimer F."/>
            <person name="Land M."/>
            <person name="Hauser L."/>
            <person name="Kyrpides N."/>
            <person name="Mikhailova N."/>
            <person name="Bryant D."/>
            <person name="Richardson P."/>
        </authorList>
    </citation>
    <scope>NUCLEOTIDE SEQUENCE</scope>
    <source>
        <strain evidence="3">DSM 9485</strain>
    </source>
</reference>
<dbReference type="KEGG" id="cag:Cagg_0845"/>
<protein>
    <submittedName>
        <fullName evidence="3">Uncharacterized protein</fullName>
    </submittedName>
</protein>
<dbReference type="OrthoDB" id="145089at2"/>
<organism evidence="3 4">
    <name type="scientific">Chloroflexus aggregans (strain MD-66 / DSM 9485)</name>
    <dbReference type="NCBI Taxonomy" id="326427"/>
    <lineage>
        <taxon>Bacteria</taxon>
        <taxon>Bacillati</taxon>
        <taxon>Chloroflexota</taxon>
        <taxon>Chloroflexia</taxon>
        <taxon>Chloroflexales</taxon>
        <taxon>Chloroflexineae</taxon>
        <taxon>Chloroflexaceae</taxon>
        <taxon>Chloroflexus</taxon>
    </lineage>
</organism>
<dbReference type="HOGENOM" id="CLU_955445_0_0_0"/>
<dbReference type="Proteomes" id="UP000002508">
    <property type="component" value="Chromosome"/>
</dbReference>
<feature type="transmembrane region" description="Helical" evidence="2">
    <location>
        <begin position="114"/>
        <end position="137"/>
    </location>
</feature>
<feature type="compositionally biased region" description="Pro residues" evidence="1">
    <location>
        <begin position="249"/>
        <end position="314"/>
    </location>
</feature>
<dbReference type="eggNOG" id="COG5401">
    <property type="taxonomic scope" value="Bacteria"/>
</dbReference>
<keyword evidence="2" id="KW-0472">Membrane</keyword>
<evidence type="ECO:0000256" key="2">
    <source>
        <dbReference type="SAM" id="Phobius"/>
    </source>
</evidence>
<dbReference type="EMBL" id="CP001337">
    <property type="protein sequence ID" value="ACL23766.1"/>
    <property type="molecule type" value="Genomic_DNA"/>
</dbReference>
<sequence>MTEPSGHCPYLGLKQNQAIRFASPTPEHRCYAAGQAQEIPQVEPDYQVRYCLSASHVRCPLYMGMPFPTTSTSVVPSTAPSPAVVVSSTTTEASGLQAWLADLNPRDQLIYSSLLIVLVVVLIGYAFGGIAFVSSLWQPTGEPNGSQPVVSPTSLSPLTPTVPVPVTASPTMTLTPSPTITPSPTATPYELIPVTNTPTMPIFIPPPPPPVIVPTDTPPPALPPVEEPTAPPVEEPTVPPVEESTAPPVDEPTPTAAPPVEEPTVPPVEEPTAPPVDEPTPTAAPPVEEPTVPPVEGPTAPPADEPTPTAAPSP</sequence>
<evidence type="ECO:0000313" key="4">
    <source>
        <dbReference type="Proteomes" id="UP000002508"/>
    </source>
</evidence>
<keyword evidence="4" id="KW-1185">Reference proteome</keyword>
<dbReference type="RefSeq" id="WP_012616132.1">
    <property type="nucleotide sequence ID" value="NC_011831.1"/>
</dbReference>
<evidence type="ECO:0000313" key="3">
    <source>
        <dbReference type="EMBL" id="ACL23766.1"/>
    </source>
</evidence>